<evidence type="ECO:0000256" key="10">
    <source>
        <dbReference type="SAM" id="MobiDB-lite"/>
    </source>
</evidence>
<proteinExistence type="inferred from homology"/>
<feature type="region of interest" description="Disordered" evidence="10">
    <location>
        <begin position="27"/>
        <end position="70"/>
    </location>
</feature>
<reference evidence="11 12" key="1">
    <citation type="journal article" date="2024" name="Nat. Commun.">
        <title>Phylogenomics reveals the evolutionary origins of lichenization in chlorophyte algae.</title>
        <authorList>
            <person name="Puginier C."/>
            <person name="Libourel C."/>
            <person name="Otte J."/>
            <person name="Skaloud P."/>
            <person name="Haon M."/>
            <person name="Grisel S."/>
            <person name="Petersen M."/>
            <person name="Berrin J.G."/>
            <person name="Delaux P.M."/>
            <person name="Dal Grande F."/>
            <person name="Keller J."/>
        </authorList>
    </citation>
    <scope>NUCLEOTIDE SEQUENCE [LARGE SCALE GENOMIC DNA]</scope>
    <source>
        <strain evidence="11 12">SAG 245.80</strain>
    </source>
</reference>
<comment type="similarity">
    <text evidence="3">Belongs to the APC13 family.</text>
</comment>
<name>A0AAW1SJJ3_9CHLO</name>
<evidence type="ECO:0000256" key="2">
    <source>
        <dbReference type="ARBA" id="ARBA00004906"/>
    </source>
</evidence>
<dbReference type="PANTHER" id="PTHR28672:SF1">
    <property type="entry name" value="ANAPHASE-PROMOTING COMPLEX SUBUNIT 13"/>
    <property type="match status" value="1"/>
</dbReference>
<evidence type="ECO:0000256" key="3">
    <source>
        <dbReference type="ARBA" id="ARBA00006940"/>
    </source>
</evidence>
<accession>A0AAW1SJJ3</accession>
<gene>
    <name evidence="11" type="ORF">WJX81_005724</name>
</gene>
<evidence type="ECO:0000256" key="1">
    <source>
        <dbReference type="ARBA" id="ARBA00004123"/>
    </source>
</evidence>
<keyword evidence="12" id="KW-1185">Reference proteome</keyword>
<dbReference type="InterPro" id="IPR008401">
    <property type="entry name" value="Apc13"/>
</dbReference>
<feature type="compositionally biased region" description="Basic and acidic residues" evidence="10">
    <location>
        <begin position="52"/>
        <end position="62"/>
    </location>
</feature>
<comment type="pathway">
    <text evidence="2">Protein modification; protein ubiquitination.</text>
</comment>
<keyword evidence="6" id="KW-0498">Mitosis</keyword>
<evidence type="ECO:0000256" key="7">
    <source>
        <dbReference type="ARBA" id="ARBA00022786"/>
    </source>
</evidence>
<sequence>MSTTLHYSLLREPELLDILDEAWLRGTLPDDDIPLPEGMQPPSDDQDDKDEAEPRKEPERWTDLGLHTVH</sequence>
<evidence type="ECO:0000313" key="11">
    <source>
        <dbReference type="EMBL" id="KAK9846512.1"/>
    </source>
</evidence>
<evidence type="ECO:0000313" key="12">
    <source>
        <dbReference type="Proteomes" id="UP001445335"/>
    </source>
</evidence>
<dbReference type="GO" id="GO:0070979">
    <property type="term" value="P:protein K11-linked ubiquitination"/>
    <property type="evidence" value="ECO:0007669"/>
    <property type="project" value="TreeGrafter"/>
</dbReference>
<comment type="subcellular location">
    <subcellularLocation>
        <location evidence="1">Nucleus</location>
    </subcellularLocation>
</comment>
<keyword evidence="9" id="KW-0131">Cell cycle</keyword>
<keyword evidence="5" id="KW-0132">Cell division</keyword>
<protein>
    <recommendedName>
        <fullName evidence="4">Anaphase-promoting complex subunit 13</fullName>
    </recommendedName>
</protein>
<evidence type="ECO:0000256" key="6">
    <source>
        <dbReference type="ARBA" id="ARBA00022776"/>
    </source>
</evidence>
<evidence type="ECO:0000256" key="5">
    <source>
        <dbReference type="ARBA" id="ARBA00022618"/>
    </source>
</evidence>
<evidence type="ECO:0000256" key="4">
    <source>
        <dbReference type="ARBA" id="ARBA00013935"/>
    </source>
</evidence>
<dbReference type="GO" id="GO:0051301">
    <property type="term" value="P:cell division"/>
    <property type="evidence" value="ECO:0007669"/>
    <property type="project" value="UniProtKB-KW"/>
</dbReference>
<keyword evidence="8" id="KW-0539">Nucleus</keyword>
<evidence type="ECO:0000256" key="9">
    <source>
        <dbReference type="ARBA" id="ARBA00023306"/>
    </source>
</evidence>
<dbReference type="GO" id="GO:0005680">
    <property type="term" value="C:anaphase-promoting complex"/>
    <property type="evidence" value="ECO:0007669"/>
    <property type="project" value="InterPro"/>
</dbReference>
<dbReference type="AlphaFoldDB" id="A0AAW1SJJ3"/>
<dbReference type="PANTHER" id="PTHR28672">
    <property type="entry name" value="ANAPHASE-PROMOTING COMPLEX SUBUNIT 13"/>
    <property type="match status" value="1"/>
</dbReference>
<comment type="caution">
    <text evidence="11">The sequence shown here is derived from an EMBL/GenBank/DDBJ whole genome shotgun (WGS) entry which is preliminary data.</text>
</comment>
<organism evidence="11 12">
    <name type="scientific">Elliptochloris bilobata</name>
    <dbReference type="NCBI Taxonomy" id="381761"/>
    <lineage>
        <taxon>Eukaryota</taxon>
        <taxon>Viridiplantae</taxon>
        <taxon>Chlorophyta</taxon>
        <taxon>core chlorophytes</taxon>
        <taxon>Trebouxiophyceae</taxon>
        <taxon>Trebouxiophyceae incertae sedis</taxon>
        <taxon>Elliptochloris clade</taxon>
        <taxon>Elliptochloris</taxon>
    </lineage>
</organism>
<keyword evidence="7" id="KW-0833">Ubl conjugation pathway</keyword>
<dbReference type="Proteomes" id="UP001445335">
    <property type="component" value="Unassembled WGS sequence"/>
</dbReference>
<dbReference type="EMBL" id="JALJOU010000001">
    <property type="protein sequence ID" value="KAK9846512.1"/>
    <property type="molecule type" value="Genomic_DNA"/>
</dbReference>
<evidence type="ECO:0000256" key="8">
    <source>
        <dbReference type="ARBA" id="ARBA00023242"/>
    </source>
</evidence>